<dbReference type="RefSeq" id="XP_035696705.1">
    <property type="nucleotide sequence ID" value="XM_035840812.1"/>
</dbReference>
<name>A0A9J7M9F1_BRAFL</name>
<dbReference type="Proteomes" id="UP000001554">
    <property type="component" value="Chromosome 14"/>
</dbReference>
<keyword evidence="2" id="KW-0732">Signal</keyword>
<dbReference type="AlphaFoldDB" id="A0A9J7M9F1"/>
<reference evidence="4" key="2">
    <citation type="submission" date="2025-08" db="UniProtKB">
        <authorList>
            <consortium name="RefSeq"/>
        </authorList>
    </citation>
    <scope>IDENTIFICATION</scope>
    <source>
        <strain evidence="4">S238N-H82</strain>
        <tissue evidence="4">Testes</tissue>
    </source>
</reference>
<organism evidence="3 4">
    <name type="scientific">Branchiostoma floridae</name>
    <name type="common">Florida lancelet</name>
    <name type="synonym">Amphioxus</name>
    <dbReference type="NCBI Taxonomy" id="7739"/>
    <lineage>
        <taxon>Eukaryota</taxon>
        <taxon>Metazoa</taxon>
        <taxon>Chordata</taxon>
        <taxon>Cephalochordata</taxon>
        <taxon>Leptocardii</taxon>
        <taxon>Amphioxiformes</taxon>
        <taxon>Branchiostomatidae</taxon>
        <taxon>Branchiostoma</taxon>
    </lineage>
</organism>
<dbReference type="GO" id="GO:0070492">
    <property type="term" value="F:oligosaccharide binding"/>
    <property type="evidence" value="ECO:0000318"/>
    <property type="project" value="GO_Central"/>
</dbReference>
<accession>A0A9J7M9F1</accession>
<evidence type="ECO:0000313" key="3">
    <source>
        <dbReference type="Proteomes" id="UP000001554"/>
    </source>
</evidence>
<dbReference type="GeneID" id="118430102"/>
<evidence type="ECO:0000256" key="2">
    <source>
        <dbReference type="SAM" id="SignalP"/>
    </source>
</evidence>
<dbReference type="PANTHER" id="PTHR16146:SF46">
    <property type="entry name" value="INTELECTIN-1A-RELATED"/>
    <property type="match status" value="1"/>
</dbReference>
<reference evidence="3" key="1">
    <citation type="journal article" date="2020" name="Nat. Ecol. Evol.">
        <title>Deeply conserved synteny resolves early events in vertebrate evolution.</title>
        <authorList>
            <person name="Simakov O."/>
            <person name="Marletaz F."/>
            <person name="Yue J.X."/>
            <person name="O'Connell B."/>
            <person name="Jenkins J."/>
            <person name="Brandt A."/>
            <person name="Calef R."/>
            <person name="Tung C.H."/>
            <person name="Huang T.K."/>
            <person name="Schmutz J."/>
            <person name="Satoh N."/>
            <person name="Yu J.K."/>
            <person name="Putnam N.H."/>
            <person name="Green R.E."/>
            <person name="Rokhsar D.S."/>
        </authorList>
    </citation>
    <scope>NUCLEOTIDE SEQUENCE [LARGE SCALE GENOMIC DNA]</scope>
    <source>
        <strain evidence="3">S238N-H82</strain>
    </source>
</reference>
<feature type="signal peptide" evidence="2">
    <location>
        <begin position="1"/>
        <end position="18"/>
    </location>
</feature>
<evidence type="ECO:0000313" key="4">
    <source>
        <dbReference type="RefSeq" id="XP_035696705.1"/>
    </source>
</evidence>
<evidence type="ECO:0000256" key="1">
    <source>
        <dbReference type="ARBA" id="ARBA00023157"/>
    </source>
</evidence>
<sequence length="687" mass="74413">MKAIIITFAISILSMGYGVPNDILRTQDDATGAPSCSCDDIGRLELVINDLTHTVNTLADRLSQMETTVVDTQALASLDHALGTELNPASSCLLIKQNNPSSQDGAYFLIGKDGAIYQTYCDMTTAGGGWTLVSSVHEDDLYGKCTAGDRWTSTRGNNVNYPGGDGNWANVHTFGSMGSATTDDYKNPGYFSIHASNVMLWHVPNNVPPKEYKTAAYLRYRTSTGFLDSYGGNLYSLFKDHFPIAYGLGTYTHDNGPAIPIVYDLGNDTLVESLLPPNAVTRNEAVPGFVQFRVFTNTRSCTAVCPGVNYVGPNAETVCIGGGGYWAEGLSQCGDYLWKAFSGYGTGIGWSSTRLVTESVVMFFYRDIIRNLTNTVNTLADRLSQMETTVVVTQTLASLDHGLGTELNPASSCLLIKQNNPSSQDGAYFLIGKDGTIYQTYCDMTTAGGGWTLVSSVHEDDMYGKCTAGDRWSSTRGNNINYPGGDGNWANVHTFGSMGSATTDDYKNPGYFSISASNVMLWHVPNNMPAKEYKTAAYLRYRTSDGFLDSYGGSLYSLFKDHFPIGYNLGTYTHDNGPAIPIVYDLGDNAFVESLLPPEIVSHNEAVPGFVQFRVFTNRGACLSVCPGVNFVGINAEHVCIGGGYDPHSGGRQCGDYASKDWDGYGTGNGMSSTQLVTESVIMFFYR</sequence>
<dbReference type="InterPro" id="IPR036056">
    <property type="entry name" value="Fibrinogen-like_C"/>
</dbReference>
<gene>
    <name evidence="4" type="primary">LOC118430102</name>
</gene>
<dbReference type="OrthoDB" id="5971203at2759"/>
<proteinExistence type="predicted"/>
<protein>
    <submittedName>
        <fullName evidence="4">Uncharacterized protein LOC118430102</fullName>
    </submittedName>
</protein>
<feature type="chain" id="PRO_5039906359" evidence="2">
    <location>
        <begin position="19"/>
        <end position="687"/>
    </location>
</feature>
<dbReference type="GO" id="GO:0005615">
    <property type="term" value="C:extracellular space"/>
    <property type="evidence" value="ECO:0000318"/>
    <property type="project" value="GO_Central"/>
</dbReference>
<dbReference type="Gene3D" id="2.60.120.1000">
    <property type="match status" value="2"/>
</dbReference>
<dbReference type="NCBIfam" id="NF040941">
    <property type="entry name" value="GGGWT_bact"/>
    <property type="match status" value="2"/>
</dbReference>
<dbReference type="KEGG" id="bfo:118430102"/>
<keyword evidence="3" id="KW-1185">Reference proteome</keyword>
<keyword evidence="1" id="KW-1015">Disulfide bond</keyword>
<dbReference type="SUPFAM" id="SSF56496">
    <property type="entry name" value="Fibrinogen C-terminal domain-like"/>
    <property type="match status" value="2"/>
</dbReference>
<dbReference type="PANTHER" id="PTHR16146">
    <property type="entry name" value="INTELECTIN"/>
    <property type="match status" value="1"/>
</dbReference>